<dbReference type="InterPro" id="IPR037198">
    <property type="entry name" value="MutL_C_sf"/>
</dbReference>
<dbReference type="SUPFAM" id="SSF118116">
    <property type="entry name" value="DNA mismatch repair protein MutL"/>
    <property type="match status" value="1"/>
</dbReference>
<dbReference type="CDD" id="cd16926">
    <property type="entry name" value="HATPase_MutL-MLH-PMS-like"/>
    <property type="match status" value="1"/>
</dbReference>
<dbReference type="GO" id="GO:0140664">
    <property type="term" value="F:ATP-dependent DNA damage sensor activity"/>
    <property type="evidence" value="ECO:0007669"/>
    <property type="project" value="InterPro"/>
</dbReference>
<dbReference type="InterPro" id="IPR014762">
    <property type="entry name" value="DNA_mismatch_repair_CS"/>
</dbReference>
<keyword evidence="8" id="KW-0540">Nuclease</keyword>
<dbReference type="Pfam" id="PF13589">
    <property type="entry name" value="HATPase_c_3"/>
    <property type="match status" value="1"/>
</dbReference>
<dbReference type="PANTHER" id="PTHR10073:SF12">
    <property type="entry name" value="DNA MISMATCH REPAIR PROTEIN MLH1"/>
    <property type="match status" value="1"/>
</dbReference>
<dbReference type="RefSeq" id="WP_138987790.1">
    <property type="nucleotide sequence ID" value="NZ_CP043869.1"/>
</dbReference>
<protein>
    <recommendedName>
        <fullName evidence="2 5">DNA mismatch repair protein MutL</fullName>
    </recommendedName>
</protein>
<dbReference type="InterPro" id="IPR042120">
    <property type="entry name" value="MutL_C_dimsub"/>
</dbReference>
<dbReference type="Pfam" id="PF01119">
    <property type="entry name" value="DNA_mis_repair"/>
    <property type="match status" value="1"/>
</dbReference>
<evidence type="ECO:0000313" key="9">
    <source>
        <dbReference type="Proteomes" id="UP000324760"/>
    </source>
</evidence>
<dbReference type="PROSITE" id="PS00058">
    <property type="entry name" value="DNA_MISMATCH_REPAIR_1"/>
    <property type="match status" value="1"/>
</dbReference>
<dbReference type="InterPro" id="IPR020667">
    <property type="entry name" value="DNA_mismatch_repair_MutL"/>
</dbReference>
<dbReference type="NCBIfam" id="TIGR00585">
    <property type="entry name" value="mutl"/>
    <property type="match status" value="1"/>
</dbReference>
<accession>A0A5P1REI3</accession>
<dbReference type="CDD" id="cd03482">
    <property type="entry name" value="MutL_Trans_MutL"/>
    <property type="match status" value="1"/>
</dbReference>
<comment type="function">
    <text evidence="5">This protein is involved in the repair of mismatches in DNA. It is required for dam-dependent methyl-directed DNA mismatch repair. May act as a 'molecular matchmaker', a protein that promotes the formation of a stable complex between two or more DNA-binding proteins in an ATP-dependent manner without itself being part of a final effector complex.</text>
</comment>
<dbReference type="GO" id="GO:0032300">
    <property type="term" value="C:mismatch repair complex"/>
    <property type="evidence" value="ECO:0007669"/>
    <property type="project" value="InterPro"/>
</dbReference>
<name>A0A5P1REI3_9GAMM</name>
<dbReference type="Gene3D" id="3.30.1540.20">
    <property type="entry name" value="MutL, C-terminal domain, dimerisation subdomain"/>
    <property type="match status" value="1"/>
</dbReference>
<dbReference type="GO" id="GO:0006298">
    <property type="term" value="P:mismatch repair"/>
    <property type="evidence" value="ECO:0007669"/>
    <property type="project" value="UniProtKB-UniRule"/>
</dbReference>
<dbReference type="GO" id="GO:0030983">
    <property type="term" value="F:mismatched DNA binding"/>
    <property type="evidence" value="ECO:0007669"/>
    <property type="project" value="InterPro"/>
</dbReference>
<evidence type="ECO:0000256" key="2">
    <source>
        <dbReference type="ARBA" id="ARBA00021975"/>
    </source>
</evidence>
<dbReference type="GO" id="GO:0016887">
    <property type="term" value="F:ATP hydrolysis activity"/>
    <property type="evidence" value="ECO:0007669"/>
    <property type="project" value="InterPro"/>
</dbReference>
<dbReference type="HAMAP" id="MF_00149">
    <property type="entry name" value="DNA_mis_repair"/>
    <property type="match status" value="1"/>
</dbReference>
<keyword evidence="8" id="KW-0378">Hydrolase</keyword>
<evidence type="ECO:0000313" key="8">
    <source>
        <dbReference type="EMBL" id="QEQ97675.1"/>
    </source>
</evidence>
<dbReference type="InterPro" id="IPR014790">
    <property type="entry name" value="MutL_C"/>
</dbReference>
<dbReference type="Proteomes" id="UP000324760">
    <property type="component" value="Chromosome"/>
</dbReference>
<dbReference type="NCBIfam" id="NF000949">
    <property type="entry name" value="PRK00095.1-2"/>
    <property type="match status" value="1"/>
</dbReference>
<dbReference type="SMART" id="SM01340">
    <property type="entry name" value="DNA_mis_repair"/>
    <property type="match status" value="1"/>
</dbReference>
<keyword evidence="9" id="KW-1185">Reference proteome</keyword>
<keyword evidence="4 5" id="KW-0234">DNA repair</keyword>
<dbReference type="GO" id="GO:0005524">
    <property type="term" value="F:ATP binding"/>
    <property type="evidence" value="ECO:0007669"/>
    <property type="project" value="InterPro"/>
</dbReference>
<evidence type="ECO:0000256" key="1">
    <source>
        <dbReference type="ARBA" id="ARBA00006082"/>
    </source>
</evidence>
<reference evidence="8 9" key="1">
    <citation type="journal article" date="2019" name="Biochem. Eng. J.">
        <title>Metabolic engineering of the marine bacteria Neptunomonas concharum for the production of acetoin and meso-2,3-butanediol from acetate.</title>
        <authorList>
            <person name="Li W."/>
            <person name="Pu N."/>
            <person name="Liu C.-X."/>
            <person name="Yuan Q.-P."/>
            <person name="Li Z.-J."/>
        </authorList>
    </citation>
    <scope>NUCLEOTIDE SEQUENCE [LARGE SCALE GENOMIC DNA]</scope>
    <source>
        <strain evidence="8 9">JCM17730</strain>
    </source>
</reference>
<dbReference type="Gene3D" id="3.30.1370.100">
    <property type="entry name" value="MutL, C-terminal domain, regulatory subdomain"/>
    <property type="match status" value="1"/>
</dbReference>
<proteinExistence type="inferred from homology"/>
<dbReference type="InterPro" id="IPR002099">
    <property type="entry name" value="MutL/Mlh/PMS"/>
</dbReference>
<dbReference type="InterPro" id="IPR020568">
    <property type="entry name" value="Ribosomal_Su5_D2-typ_SF"/>
</dbReference>
<evidence type="ECO:0000259" key="7">
    <source>
        <dbReference type="SMART" id="SM01340"/>
    </source>
</evidence>
<dbReference type="Gene3D" id="3.30.565.10">
    <property type="entry name" value="Histidine kinase-like ATPase, C-terminal domain"/>
    <property type="match status" value="1"/>
</dbReference>
<dbReference type="InterPro" id="IPR013507">
    <property type="entry name" value="DNA_mismatch_S5_2-like"/>
</dbReference>
<dbReference type="EMBL" id="CP043869">
    <property type="protein sequence ID" value="QEQ97675.1"/>
    <property type="molecule type" value="Genomic_DNA"/>
</dbReference>
<dbReference type="KEGG" id="ncu:F0U83_13635"/>
<dbReference type="OrthoDB" id="9763467at2"/>
<dbReference type="PANTHER" id="PTHR10073">
    <property type="entry name" value="DNA MISMATCH REPAIR PROTEIN MLH, PMS, MUTL"/>
    <property type="match status" value="1"/>
</dbReference>
<evidence type="ECO:0000259" key="6">
    <source>
        <dbReference type="SMART" id="SM00853"/>
    </source>
</evidence>
<organism evidence="8 9">
    <name type="scientific">Neptunomonas concharum</name>
    <dbReference type="NCBI Taxonomy" id="1031538"/>
    <lineage>
        <taxon>Bacteria</taxon>
        <taxon>Pseudomonadati</taxon>
        <taxon>Pseudomonadota</taxon>
        <taxon>Gammaproteobacteria</taxon>
        <taxon>Oceanospirillales</taxon>
        <taxon>Oceanospirillaceae</taxon>
        <taxon>Neptunomonas</taxon>
    </lineage>
</organism>
<dbReference type="InterPro" id="IPR036890">
    <property type="entry name" value="HATPase_C_sf"/>
</dbReference>
<dbReference type="Pfam" id="PF08676">
    <property type="entry name" value="MutL_C"/>
    <property type="match status" value="1"/>
</dbReference>
<dbReference type="SMART" id="SM00853">
    <property type="entry name" value="MutL_C"/>
    <property type="match status" value="1"/>
</dbReference>
<evidence type="ECO:0000256" key="4">
    <source>
        <dbReference type="ARBA" id="ARBA00023204"/>
    </source>
</evidence>
<feature type="domain" description="MutL C-terminal dimerisation" evidence="6">
    <location>
        <begin position="418"/>
        <end position="561"/>
    </location>
</feature>
<dbReference type="SUPFAM" id="SSF54211">
    <property type="entry name" value="Ribosomal protein S5 domain 2-like"/>
    <property type="match status" value="1"/>
</dbReference>
<dbReference type="GO" id="GO:0004519">
    <property type="term" value="F:endonuclease activity"/>
    <property type="evidence" value="ECO:0007669"/>
    <property type="project" value="UniProtKB-KW"/>
</dbReference>
<comment type="similarity">
    <text evidence="1 5">Belongs to the DNA mismatch repair MutL/HexB family.</text>
</comment>
<evidence type="ECO:0000256" key="5">
    <source>
        <dbReference type="HAMAP-Rule" id="MF_00149"/>
    </source>
</evidence>
<evidence type="ECO:0000256" key="3">
    <source>
        <dbReference type="ARBA" id="ARBA00022763"/>
    </source>
</evidence>
<sequence length="605" mass="67447">MSRIQLLSPRLANQIAAGEVVERPASVVKELLENALDAGSQRLELDVEQGGIKLIRIRDDGDGIEKEDLPLALSRHATSKIYELEDLESVVSLGFRGEALASISSVSRLTLTSRRVGSEHAWQVQTEGRDMEAQLSPAAHPQGSTVEVRDLFFNTPARRKFLKTENTEFKHLEEIVKRLALSRFDVAFQLKHNGRVIHQLKPATQQAEQERRVASVCGPAFIEQSLRVDVHAEASGLSLKGWIGLPTFSRSQADLQYFFVNGRMIRDKVVTHAVRQAYADVLFHGRHPAYVLYLDLDPALVDVNVHPTKHEVRFRESRLVHDFIYRSIHRVIGEVRPEANSVPALQSLASEPAPSVSSHFQQQPMMLQNYPTRPAVTGVREQLSSYGALHPSSESSSNVDIFAGQGGGQEELPPLGYAIAQLHGVYVLAQNAAGLVLVDMHAAHERIVYERLKQSRAEESVRSQPLLVPVSVSLSAREADAADEYDAVFKQLGFELARMGEETLVIRQVPVTLAKANVEQLLRDVLSDMLMFGSSRRIEEHMNELLATMACHGAVRANRQLTLPEMNALLRDMEATERSGQCNHGRPTWTQLSMNELDKLFMRGQ</sequence>
<dbReference type="Gene3D" id="3.30.230.10">
    <property type="match status" value="1"/>
</dbReference>
<keyword evidence="8" id="KW-0255">Endonuclease</keyword>
<feature type="domain" description="DNA mismatch repair protein S5" evidence="7">
    <location>
        <begin position="213"/>
        <end position="333"/>
    </location>
</feature>
<dbReference type="FunFam" id="3.30.230.10:FF:000013">
    <property type="entry name" value="DNA mismatch repair endonuclease MutL"/>
    <property type="match status" value="1"/>
</dbReference>
<dbReference type="InterPro" id="IPR038973">
    <property type="entry name" value="MutL/Mlh/Pms-like"/>
</dbReference>
<dbReference type="InterPro" id="IPR014721">
    <property type="entry name" value="Ribsml_uS5_D2-typ_fold_subgr"/>
</dbReference>
<dbReference type="InterPro" id="IPR042121">
    <property type="entry name" value="MutL_C_regsub"/>
</dbReference>
<keyword evidence="3 5" id="KW-0227">DNA damage</keyword>
<dbReference type="SUPFAM" id="SSF55874">
    <property type="entry name" value="ATPase domain of HSP90 chaperone/DNA topoisomerase II/histidine kinase"/>
    <property type="match status" value="1"/>
</dbReference>
<dbReference type="AlphaFoldDB" id="A0A5P1REI3"/>
<dbReference type="FunFam" id="3.30.565.10:FF:000003">
    <property type="entry name" value="DNA mismatch repair endonuclease MutL"/>
    <property type="match status" value="1"/>
</dbReference>
<gene>
    <name evidence="5 8" type="primary">mutL</name>
    <name evidence="8" type="ORF">F0U83_13635</name>
</gene>